<evidence type="ECO:0000313" key="3">
    <source>
        <dbReference type="EMBL" id="KAB8180548.1"/>
    </source>
</evidence>
<protein>
    <recommendedName>
        <fullName evidence="5">Polysaccharide chain length determinant N-terminal domain-containing protein</fullName>
    </recommendedName>
</protein>
<keyword evidence="2" id="KW-0812">Transmembrane</keyword>
<evidence type="ECO:0008006" key="5">
    <source>
        <dbReference type="Google" id="ProtNLM"/>
    </source>
</evidence>
<keyword evidence="4" id="KW-1185">Reference proteome</keyword>
<proteinExistence type="predicted"/>
<evidence type="ECO:0000313" key="4">
    <source>
        <dbReference type="Proteomes" id="UP000313066"/>
    </source>
</evidence>
<dbReference type="AlphaFoldDB" id="A0A5N6BK75"/>
<feature type="transmembrane region" description="Helical" evidence="2">
    <location>
        <begin position="189"/>
        <end position="210"/>
    </location>
</feature>
<comment type="caution">
    <text evidence="3">The sequence shown here is derived from an EMBL/GenBank/DDBJ whole genome shotgun (WGS) entry which is preliminary data.</text>
</comment>
<dbReference type="Proteomes" id="UP000313066">
    <property type="component" value="Unassembled WGS sequence"/>
</dbReference>
<gene>
    <name evidence="3" type="ORF">FH610_032090</name>
</gene>
<feature type="region of interest" description="Disordered" evidence="1">
    <location>
        <begin position="234"/>
        <end position="319"/>
    </location>
</feature>
<evidence type="ECO:0000256" key="1">
    <source>
        <dbReference type="SAM" id="MobiDB-lite"/>
    </source>
</evidence>
<keyword evidence="2" id="KW-1133">Transmembrane helix</keyword>
<sequence length="319" mass="33440">MDFWKSIFTLARRRSVGPPIFALAILVAVVAYLMLPTTYVSSTAMVLTTPTSGGTLSPDPKEAAGLTNPLLQFNDGLRTTAGILILSMNTPEMMTRLGVRPGGPTEITINDGRTNPDLLGISTNGPFVYVEVDSRSPAVADATVRKAGQLIRAELAARQRALKAPPSTYIAITDVMPPGTPEAKRTVKWGAAAGGLLAVMVVGFGLAYLVDRQRGNRRASYVVHAPWVAQPQRPAITPSAYEPDVPPPDVDAAPATTAPPAPRPSQNWDDDATAVIVVVSDEPQGGDRSGGLRLAPDPDGDAIGDGSGEDMSRPASRAG</sequence>
<evidence type="ECO:0000256" key="2">
    <source>
        <dbReference type="SAM" id="Phobius"/>
    </source>
</evidence>
<feature type="transmembrane region" description="Helical" evidence="2">
    <location>
        <begin position="20"/>
        <end position="40"/>
    </location>
</feature>
<organism evidence="3 4">
    <name type="scientific">Microbispora catharanthi</name>
    <dbReference type="NCBI Taxonomy" id="1712871"/>
    <lineage>
        <taxon>Bacteria</taxon>
        <taxon>Bacillati</taxon>
        <taxon>Actinomycetota</taxon>
        <taxon>Actinomycetes</taxon>
        <taxon>Streptosporangiales</taxon>
        <taxon>Streptosporangiaceae</taxon>
        <taxon>Microbispora</taxon>
    </lineage>
</organism>
<name>A0A5N6BK75_9ACTN</name>
<dbReference type="RefSeq" id="WP_139578979.1">
    <property type="nucleotide sequence ID" value="NZ_VDMA02000021.1"/>
</dbReference>
<reference evidence="3 4" key="1">
    <citation type="submission" date="2019-10" db="EMBL/GenBank/DDBJ databases">
        <title>Nonomuraea sp. nov., isolated from Phyllanthus amarus.</title>
        <authorList>
            <person name="Klykleung N."/>
            <person name="Tanasupawat S."/>
        </authorList>
    </citation>
    <scope>NUCLEOTIDE SEQUENCE [LARGE SCALE GENOMIC DNA]</scope>
    <source>
        <strain evidence="3 4">CR1-09</strain>
    </source>
</reference>
<dbReference type="EMBL" id="VDMA02000021">
    <property type="protein sequence ID" value="KAB8180548.1"/>
    <property type="molecule type" value="Genomic_DNA"/>
</dbReference>
<keyword evidence="2" id="KW-0472">Membrane</keyword>
<accession>A0A5N6BK75</accession>